<reference evidence="2 3" key="1">
    <citation type="submission" date="2018-08" db="EMBL/GenBank/DDBJ databases">
        <title>Salinimonas sediminis sp. nov., a piezophilic bacterium isolated from a deep-sea sediment sample from the New Britain Trench.</title>
        <authorList>
            <person name="Cao J."/>
        </authorList>
    </citation>
    <scope>NUCLEOTIDE SEQUENCE [LARGE SCALE GENOMIC DNA]</scope>
    <source>
        <strain evidence="2 3">N102</strain>
    </source>
</reference>
<dbReference type="AlphaFoldDB" id="A0A346NLG8"/>
<keyword evidence="1" id="KW-0472">Membrane</keyword>
<keyword evidence="1" id="KW-0812">Transmembrane</keyword>
<dbReference type="KEGG" id="salm:D0Y50_08360"/>
<dbReference type="EMBL" id="CP031769">
    <property type="protein sequence ID" value="AXR06375.1"/>
    <property type="molecule type" value="Genomic_DNA"/>
</dbReference>
<evidence type="ECO:0000313" key="3">
    <source>
        <dbReference type="Proteomes" id="UP000262073"/>
    </source>
</evidence>
<accession>A0A346NLG8</accession>
<proteinExistence type="predicted"/>
<protein>
    <submittedName>
        <fullName evidence="2">DUF2788 domain-containing protein</fullName>
    </submittedName>
</protein>
<dbReference type="OrthoDB" id="5588656at2"/>
<dbReference type="RefSeq" id="WP_108566920.1">
    <property type="nucleotide sequence ID" value="NZ_CP031769.1"/>
</dbReference>
<keyword evidence="1" id="KW-1133">Transmembrane helix</keyword>
<sequence length="72" mass="7552">MPANSYELFESVSIYVGLGGLFILMGLAVHDVLKKNDVPLIGKVVVYGVLGAGALGFLAKGLIEVFWLGTGL</sequence>
<evidence type="ECO:0000313" key="2">
    <source>
        <dbReference type="EMBL" id="AXR06375.1"/>
    </source>
</evidence>
<evidence type="ECO:0000256" key="1">
    <source>
        <dbReference type="SAM" id="Phobius"/>
    </source>
</evidence>
<dbReference type="Pfam" id="PF10981">
    <property type="entry name" value="DUF2788"/>
    <property type="match status" value="1"/>
</dbReference>
<organism evidence="2 3">
    <name type="scientific">Salinimonas sediminis</name>
    <dbReference type="NCBI Taxonomy" id="2303538"/>
    <lineage>
        <taxon>Bacteria</taxon>
        <taxon>Pseudomonadati</taxon>
        <taxon>Pseudomonadota</taxon>
        <taxon>Gammaproteobacteria</taxon>
        <taxon>Alteromonadales</taxon>
        <taxon>Alteromonadaceae</taxon>
        <taxon>Alteromonas/Salinimonas group</taxon>
        <taxon>Salinimonas</taxon>
    </lineage>
</organism>
<feature type="transmembrane region" description="Helical" evidence="1">
    <location>
        <begin position="12"/>
        <end position="33"/>
    </location>
</feature>
<dbReference type="InterPro" id="IPR021249">
    <property type="entry name" value="DUF2788"/>
</dbReference>
<keyword evidence="3" id="KW-1185">Reference proteome</keyword>
<dbReference type="Proteomes" id="UP000262073">
    <property type="component" value="Chromosome"/>
</dbReference>
<gene>
    <name evidence="2" type="ORF">D0Y50_08360</name>
</gene>
<name>A0A346NLG8_9ALTE</name>
<feature type="transmembrane region" description="Helical" evidence="1">
    <location>
        <begin position="45"/>
        <end position="69"/>
    </location>
</feature>